<protein>
    <recommendedName>
        <fullName evidence="4">Programmed cell death protein 2 C-terminal domain-containing protein</fullName>
    </recommendedName>
</protein>
<sequence length="346" mass="37897">MLYRSVLHSLGSRSQIFHSLATSALLMEDVLLGYLSKKLDEEAALDIRSSRFGGAAVWSVEPSPESLVHRKDFLTCGVCGENLVLFVQISAGYGDHQKRLLYLFGCRTSSCGIDAKAWRVLRSTGPMAEAKASQKEALTAAAGSYAIDSADWGVSDWSVPGDAALDADAEIEALLAARSNVSKEGAMPSRGKEVREQQDETSSWLGVREDPLRPLSWPCLSLSVDYEPWNSAEGSHEEELLQRYLQSELSGNEDLSSMSGPLPKELEVEAASLRQEAGDALPSSGQEAGFGDEDDDDDDAEEAIRAGDKNARVDWLMRPSDQHVPSRLYMQCWHTSTSHINQYMGY</sequence>
<dbReference type="Proteomes" id="UP001642484">
    <property type="component" value="Unassembled WGS sequence"/>
</dbReference>
<comment type="caution">
    <text evidence="2">The sequence shown here is derived from an EMBL/GenBank/DDBJ whole genome shotgun (WGS) entry which is preliminary data.</text>
</comment>
<organism evidence="2 3">
    <name type="scientific">Durusdinium trenchii</name>
    <dbReference type="NCBI Taxonomy" id="1381693"/>
    <lineage>
        <taxon>Eukaryota</taxon>
        <taxon>Sar</taxon>
        <taxon>Alveolata</taxon>
        <taxon>Dinophyceae</taxon>
        <taxon>Suessiales</taxon>
        <taxon>Symbiodiniaceae</taxon>
        <taxon>Durusdinium</taxon>
    </lineage>
</organism>
<proteinExistence type="predicted"/>
<name>A0ABP0Q590_9DINO</name>
<feature type="compositionally biased region" description="Acidic residues" evidence="1">
    <location>
        <begin position="290"/>
        <end position="301"/>
    </location>
</feature>
<feature type="region of interest" description="Disordered" evidence="1">
    <location>
        <begin position="277"/>
        <end position="311"/>
    </location>
</feature>
<dbReference type="PANTHER" id="PTHR46421">
    <property type="entry name" value="PROGRAMMED CELL DEATH PROTEIN 2-LIKE"/>
    <property type="match status" value="1"/>
</dbReference>
<feature type="region of interest" description="Disordered" evidence="1">
    <location>
        <begin position="182"/>
        <end position="207"/>
    </location>
</feature>
<evidence type="ECO:0000313" key="3">
    <source>
        <dbReference type="Proteomes" id="UP001642484"/>
    </source>
</evidence>
<dbReference type="EMBL" id="CAXAMN010023995">
    <property type="protein sequence ID" value="CAK9083043.1"/>
    <property type="molecule type" value="Genomic_DNA"/>
</dbReference>
<dbReference type="InterPro" id="IPR052815">
    <property type="entry name" value="PDCD2-like_regulator"/>
</dbReference>
<evidence type="ECO:0000256" key="1">
    <source>
        <dbReference type="SAM" id="MobiDB-lite"/>
    </source>
</evidence>
<feature type="compositionally biased region" description="Basic and acidic residues" evidence="1">
    <location>
        <begin position="302"/>
        <end position="311"/>
    </location>
</feature>
<reference evidence="2 3" key="1">
    <citation type="submission" date="2024-02" db="EMBL/GenBank/DDBJ databases">
        <authorList>
            <person name="Chen Y."/>
            <person name="Shah S."/>
            <person name="Dougan E. K."/>
            <person name="Thang M."/>
            <person name="Chan C."/>
        </authorList>
    </citation>
    <scope>NUCLEOTIDE SEQUENCE [LARGE SCALE GENOMIC DNA]</scope>
</reference>
<gene>
    <name evidence="2" type="ORF">CCMP2556_LOCUS40526</name>
</gene>
<keyword evidence="3" id="KW-1185">Reference proteome</keyword>
<accession>A0ABP0Q590</accession>
<dbReference type="PANTHER" id="PTHR46421:SF1">
    <property type="entry name" value="PROGRAMMED CELL DEATH PROTEIN 2-LIKE"/>
    <property type="match status" value="1"/>
</dbReference>
<evidence type="ECO:0000313" key="2">
    <source>
        <dbReference type="EMBL" id="CAK9083043.1"/>
    </source>
</evidence>
<evidence type="ECO:0008006" key="4">
    <source>
        <dbReference type="Google" id="ProtNLM"/>
    </source>
</evidence>